<dbReference type="SFLD" id="SFLDS00019">
    <property type="entry name" value="Glutathione_Transferase_(cytos"/>
    <property type="match status" value="1"/>
</dbReference>
<dbReference type="InterPro" id="IPR004045">
    <property type="entry name" value="Glutathione_S-Trfase_N"/>
</dbReference>
<dbReference type="SFLD" id="SFLDG01205">
    <property type="entry name" value="AMPS.1"/>
    <property type="match status" value="1"/>
</dbReference>
<dbReference type="PROSITE" id="PS50405">
    <property type="entry name" value="GST_CTER"/>
    <property type="match status" value="1"/>
</dbReference>
<dbReference type="Gene3D" id="3.40.30.10">
    <property type="entry name" value="Glutaredoxin"/>
    <property type="match status" value="1"/>
</dbReference>
<proteinExistence type="predicted"/>
<reference evidence="3" key="1">
    <citation type="submission" date="2021-05" db="EMBL/GenBank/DDBJ databases">
        <authorList>
            <person name="Pietrasiak N."/>
            <person name="Ward R."/>
            <person name="Stajich J.E."/>
            <person name="Kurbessoian T."/>
        </authorList>
    </citation>
    <scope>NUCLEOTIDE SEQUENCE</scope>
    <source>
        <strain evidence="3">CPER-KK1</strain>
    </source>
</reference>
<dbReference type="SFLD" id="SFLDG00363">
    <property type="entry name" value="AMPS_(cytGST):_Alpha-__Mu-__Pi"/>
    <property type="match status" value="1"/>
</dbReference>
<comment type="caution">
    <text evidence="3">The sequence shown here is derived from an EMBL/GenBank/DDBJ whole genome shotgun (WGS) entry which is preliminary data.</text>
</comment>
<dbReference type="InterPro" id="IPR036282">
    <property type="entry name" value="Glutathione-S-Trfase_C_sf"/>
</dbReference>
<dbReference type="InterPro" id="IPR036249">
    <property type="entry name" value="Thioredoxin-like_sf"/>
</dbReference>
<dbReference type="GO" id="GO:0004364">
    <property type="term" value="F:glutathione transferase activity"/>
    <property type="evidence" value="ECO:0007669"/>
    <property type="project" value="TreeGrafter"/>
</dbReference>
<dbReference type="EMBL" id="JAHHIF010000041">
    <property type="protein sequence ID" value="MBW4547461.1"/>
    <property type="molecule type" value="Genomic_DNA"/>
</dbReference>
<evidence type="ECO:0000313" key="3">
    <source>
        <dbReference type="EMBL" id="MBW4547461.1"/>
    </source>
</evidence>
<dbReference type="Pfam" id="PF14497">
    <property type="entry name" value="GST_C_3"/>
    <property type="match status" value="1"/>
</dbReference>
<accession>A0A951PPM4</accession>
<dbReference type="InterPro" id="IPR004046">
    <property type="entry name" value="GST_C"/>
</dbReference>
<dbReference type="PANTHER" id="PTHR11571">
    <property type="entry name" value="GLUTATHIONE S-TRANSFERASE"/>
    <property type="match status" value="1"/>
</dbReference>
<dbReference type="Gene3D" id="1.20.1050.10">
    <property type="match status" value="1"/>
</dbReference>
<sequence length="239" mass="27264">MNKHPILLYFGDGKGRAELVRLIFIYGGVPFEDRRISFQEYVQMRDNRELPFGQLPILEVGGTLISQSCAIARYAAKEAGLYPCDSVQAALSDMVVDAWRDLLDLLYGCYVDRVVEKGRLIMKMRDAAVRAERLDEYFAVIVPMHLRRFELLITQNQDSPFLVGQELTWAELAVFDILSTLDEAASLWTTPSTFFYIPEPAGPYRLPKELLKPYPKLEALKKTVSETPKIAAWLQAHPY</sequence>
<feature type="domain" description="GST C-terminal" evidence="2">
    <location>
        <begin position="85"/>
        <end position="239"/>
    </location>
</feature>
<protein>
    <submittedName>
        <fullName evidence="3">Glutathione S-transferase family protein</fullName>
    </submittedName>
</protein>
<dbReference type="SUPFAM" id="SSF52833">
    <property type="entry name" value="Thioredoxin-like"/>
    <property type="match status" value="1"/>
</dbReference>
<dbReference type="PANTHER" id="PTHR11571:SF150">
    <property type="entry name" value="GLUTATHIONE S-TRANSFERASE"/>
    <property type="match status" value="1"/>
</dbReference>
<dbReference type="InterPro" id="IPR010987">
    <property type="entry name" value="Glutathione-S-Trfase_C-like"/>
</dbReference>
<dbReference type="CDD" id="cd03192">
    <property type="entry name" value="GST_C_Sigma_like"/>
    <property type="match status" value="1"/>
</dbReference>
<evidence type="ECO:0000259" key="1">
    <source>
        <dbReference type="PROSITE" id="PS50404"/>
    </source>
</evidence>
<organism evidence="3 4">
    <name type="scientific">Symplocastrum torsivum CPER-KK1</name>
    <dbReference type="NCBI Taxonomy" id="450513"/>
    <lineage>
        <taxon>Bacteria</taxon>
        <taxon>Bacillati</taxon>
        <taxon>Cyanobacteriota</taxon>
        <taxon>Cyanophyceae</taxon>
        <taxon>Oscillatoriophycideae</taxon>
        <taxon>Oscillatoriales</taxon>
        <taxon>Microcoleaceae</taxon>
        <taxon>Symplocastrum</taxon>
    </lineage>
</organism>
<reference evidence="3" key="2">
    <citation type="journal article" date="2022" name="Microbiol. Resour. Announc.">
        <title>Metagenome Sequencing to Explore Phylogenomics of Terrestrial Cyanobacteria.</title>
        <authorList>
            <person name="Ward R.D."/>
            <person name="Stajich J.E."/>
            <person name="Johansen J.R."/>
            <person name="Huntemann M."/>
            <person name="Clum A."/>
            <person name="Foster B."/>
            <person name="Foster B."/>
            <person name="Roux S."/>
            <person name="Palaniappan K."/>
            <person name="Varghese N."/>
            <person name="Mukherjee S."/>
            <person name="Reddy T.B.K."/>
            <person name="Daum C."/>
            <person name="Copeland A."/>
            <person name="Chen I.A."/>
            <person name="Ivanova N.N."/>
            <person name="Kyrpides N.C."/>
            <person name="Shapiro N."/>
            <person name="Eloe-Fadrosh E.A."/>
            <person name="Pietrasiak N."/>
        </authorList>
    </citation>
    <scope>NUCLEOTIDE SEQUENCE</scope>
    <source>
        <strain evidence="3">CPER-KK1</strain>
    </source>
</reference>
<dbReference type="Proteomes" id="UP000753908">
    <property type="component" value="Unassembled WGS sequence"/>
</dbReference>
<evidence type="ECO:0000313" key="4">
    <source>
        <dbReference type="Proteomes" id="UP000753908"/>
    </source>
</evidence>
<dbReference type="Pfam" id="PF02798">
    <property type="entry name" value="GST_N"/>
    <property type="match status" value="1"/>
</dbReference>
<dbReference type="GO" id="GO:0006749">
    <property type="term" value="P:glutathione metabolic process"/>
    <property type="evidence" value="ECO:0007669"/>
    <property type="project" value="TreeGrafter"/>
</dbReference>
<dbReference type="InterPro" id="IPR050213">
    <property type="entry name" value="GST_superfamily"/>
</dbReference>
<dbReference type="PROSITE" id="PS50404">
    <property type="entry name" value="GST_NTER"/>
    <property type="match status" value="1"/>
</dbReference>
<dbReference type="SUPFAM" id="SSF47616">
    <property type="entry name" value="GST C-terminal domain-like"/>
    <property type="match status" value="1"/>
</dbReference>
<name>A0A951PPM4_9CYAN</name>
<feature type="domain" description="GST N-terminal" evidence="1">
    <location>
        <begin position="4"/>
        <end position="83"/>
    </location>
</feature>
<dbReference type="AlphaFoldDB" id="A0A951PPM4"/>
<dbReference type="CDD" id="cd03039">
    <property type="entry name" value="GST_N_Sigma_like"/>
    <property type="match status" value="1"/>
</dbReference>
<gene>
    <name evidence="3" type="ORF">KME25_23920</name>
</gene>
<dbReference type="InterPro" id="IPR040079">
    <property type="entry name" value="Glutathione_S-Trfase"/>
</dbReference>
<evidence type="ECO:0000259" key="2">
    <source>
        <dbReference type="PROSITE" id="PS50405"/>
    </source>
</evidence>